<gene>
    <name evidence="3" type="ORF">CLG94_01420</name>
</gene>
<evidence type="ECO:0000313" key="3">
    <source>
        <dbReference type="EMBL" id="PTL36957.1"/>
    </source>
</evidence>
<name>A0A2T4U0S1_9BACT</name>
<dbReference type="InterPro" id="IPR041916">
    <property type="entry name" value="Anti_sigma_zinc_sf"/>
</dbReference>
<keyword evidence="4" id="KW-1185">Reference proteome</keyword>
<feature type="domain" description="Putative zinc-finger" evidence="2">
    <location>
        <begin position="3"/>
        <end position="37"/>
    </location>
</feature>
<evidence type="ECO:0000256" key="1">
    <source>
        <dbReference type="SAM" id="Phobius"/>
    </source>
</evidence>
<keyword evidence="1" id="KW-0812">Transmembrane</keyword>
<organism evidence="3 4">
    <name type="scientific">Candidatus Methylomirabilis limnetica</name>
    <dbReference type="NCBI Taxonomy" id="2033718"/>
    <lineage>
        <taxon>Bacteria</taxon>
        <taxon>Candidatus Methylomirabilota</taxon>
        <taxon>Candidatus Methylomirabilia</taxon>
        <taxon>Candidatus Methylomirabilales</taxon>
        <taxon>Candidatus Methylomirabilaceae</taxon>
        <taxon>Candidatus Methylomirabilis</taxon>
    </lineage>
</organism>
<keyword evidence="1" id="KW-1133">Transmembrane helix</keyword>
<dbReference type="InterPro" id="IPR027383">
    <property type="entry name" value="Znf_put"/>
</dbReference>
<dbReference type="RefSeq" id="WP_107561121.1">
    <property type="nucleotide sequence ID" value="NZ_NVQC01000009.1"/>
</dbReference>
<reference evidence="4" key="2">
    <citation type="journal article" date="2018" name="Environ. Microbiol.">
        <title>Bloom of a denitrifying methanotroph, 'Candidatus Methylomirabilis limnetica', in a deep stratified lake.</title>
        <authorList>
            <person name="Graf J.S."/>
            <person name="Mayr M.J."/>
            <person name="Marchant H.K."/>
            <person name="Tienken D."/>
            <person name="Hach P.F."/>
            <person name="Brand A."/>
            <person name="Schubert C.J."/>
            <person name="Kuypers M.M."/>
            <person name="Milucka J."/>
        </authorList>
    </citation>
    <scope>NUCLEOTIDE SEQUENCE [LARGE SCALE GENOMIC DNA]</scope>
    <source>
        <strain evidence="4">Zug</strain>
    </source>
</reference>
<dbReference type="Pfam" id="PF13490">
    <property type="entry name" value="zf-HC2"/>
    <property type="match status" value="1"/>
</dbReference>
<dbReference type="Proteomes" id="UP000241436">
    <property type="component" value="Unassembled WGS sequence"/>
</dbReference>
<accession>A0A2T4U0S1</accession>
<dbReference type="AlphaFoldDB" id="A0A2T4U0S1"/>
<dbReference type="OrthoDB" id="9782842at2"/>
<evidence type="ECO:0000313" key="4">
    <source>
        <dbReference type="Proteomes" id="UP000241436"/>
    </source>
</evidence>
<evidence type="ECO:0000259" key="2">
    <source>
        <dbReference type="Pfam" id="PF13490"/>
    </source>
</evidence>
<protein>
    <recommendedName>
        <fullName evidence="2">Putative zinc-finger domain-containing protein</fullName>
    </recommendedName>
</protein>
<comment type="caution">
    <text evidence="3">The sequence shown here is derived from an EMBL/GenBank/DDBJ whole genome shotgun (WGS) entry which is preliminary data.</text>
</comment>
<keyword evidence="1" id="KW-0472">Membrane</keyword>
<dbReference type="Gene3D" id="1.10.10.1320">
    <property type="entry name" value="Anti-sigma factor, zinc-finger domain"/>
    <property type="match status" value="1"/>
</dbReference>
<proteinExistence type="predicted"/>
<sequence>MRCEEVECKLIELIEEDLPPAQRAEVLAHLRDCATCAAERSAYHNLLALVRADPVPEPSPGFWEEFLPSLKHRIEQEACRHRPTPTAAWLAGVGSWFAFRPRLIAGLAVAAVSMFIVVRMPGFLPIRADRQMAPIATEKVGGQNGGGYNVAMAPRPDNGNQHPGEPFVVAGELVEEPSILVEAIQRLRWVNEIADRLETAWVLRPEADPLESLATLDEKERQAVLDHLSHLGWSES</sequence>
<dbReference type="EMBL" id="NVQC01000009">
    <property type="protein sequence ID" value="PTL36957.1"/>
    <property type="molecule type" value="Genomic_DNA"/>
</dbReference>
<feature type="transmembrane region" description="Helical" evidence="1">
    <location>
        <begin position="103"/>
        <end position="124"/>
    </location>
</feature>
<reference evidence="3 4" key="1">
    <citation type="submission" date="2017-09" db="EMBL/GenBank/DDBJ databases">
        <title>Bloom of a denitrifying methanotroph, Candidatus Methylomirabilis limnetica, in a deep stratified lake.</title>
        <authorList>
            <person name="Graf J.S."/>
            <person name="Marchant H.K."/>
            <person name="Tienken D."/>
            <person name="Hach P.F."/>
            <person name="Brand A."/>
            <person name="Schubert C.J."/>
            <person name="Kuypers M.M."/>
            <person name="Milucka J."/>
        </authorList>
    </citation>
    <scope>NUCLEOTIDE SEQUENCE [LARGE SCALE GENOMIC DNA]</scope>
    <source>
        <strain evidence="3 4">Zug</strain>
    </source>
</reference>